<dbReference type="GO" id="GO:0008540">
    <property type="term" value="C:proteasome regulatory particle, base subcomplex"/>
    <property type="evidence" value="ECO:0007669"/>
    <property type="project" value="TreeGrafter"/>
</dbReference>
<dbReference type="GO" id="GO:0005634">
    <property type="term" value="C:nucleus"/>
    <property type="evidence" value="ECO:0007669"/>
    <property type="project" value="TreeGrafter"/>
</dbReference>
<dbReference type="EMBL" id="HBFR01003701">
    <property type="protein sequence ID" value="CAD8875397.1"/>
    <property type="molecule type" value="Transcribed_RNA"/>
</dbReference>
<keyword evidence="2" id="KW-0677">Repeat</keyword>
<feature type="region of interest" description="Disordered" evidence="5">
    <location>
        <begin position="143"/>
        <end position="169"/>
    </location>
</feature>
<dbReference type="PROSITE" id="PS50330">
    <property type="entry name" value="UIM"/>
    <property type="match status" value="2"/>
</dbReference>
<feature type="compositionally biased region" description="Low complexity" evidence="5">
    <location>
        <begin position="143"/>
        <end position="158"/>
    </location>
</feature>
<dbReference type="InterPro" id="IPR049590">
    <property type="entry name" value="PSMD4_RAZUL-like"/>
</dbReference>
<name>A0A7S1B5T4_9STRA</name>
<comment type="similarity">
    <text evidence="1">Belongs to the proteasome subunit S5A family.</text>
</comment>
<dbReference type="AlphaFoldDB" id="A0A7S1B5T4"/>
<dbReference type="PANTHER" id="PTHR10223">
    <property type="entry name" value="26S PROTEASOME NON-ATPASE REGULATORY SUBUNIT 4"/>
    <property type="match status" value="1"/>
</dbReference>
<proteinExistence type="inferred from homology"/>
<evidence type="ECO:0000256" key="4">
    <source>
        <dbReference type="ARBA" id="ARBA00044341"/>
    </source>
</evidence>
<dbReference type="InterPro" id="IPR027040">
    <property type="entry name" value="PSMD4"/>
</dbReference>
<dbReference type="PANTHER" id="PTHR10223:SF0">
    <property type="entry name" value="26S PROTEASOME NON-ATPASE REGULATORY SUBUNIT 4"/>
    <property type="match status" value="1"/>
</dbReference>
<dbReference type="Pfam" id="PF13519">
    <property type="entry name" value="VWA_2"/>
    <property type="match status" value="1"/>
</dbReference>
<dbReference type="SUPFAM" id="SSF53300">
    <property type="entry name" value="vWA-like"/>
    <property type="match status" value="1"/>
</dbReference>
<feature type="compositionally biased region" description="Low complexity" evidence="5">
    <location>
        <begin position="282"/>
        <end position="296"/>
    </location>
</feature>
<accession>A0A7S1B5T4</accession>
<dbReference type="InterPro" id="IPR003903">
    <property type="entry name" value="UIM_dom"/>
</dbReference>
<dbReference type="Gene3D" id="1.10.287.3990">
    <property type="match status" value="1"/>
</dbReference>
<feature type="region of interest" description="Disordered" evidence="5">
    <location>
        <begin position="244"/>
        <end position="263"/>
    </location>
</feature>
<evidence type="ECO:0000313" key="7">
    <source>
        <dbReference type="EMBL" id="CAD8875397.1"/>
    </source>
</evidence>
<dbReference type="Gene3D" id="3.40.50.410">
    <property type="entry name" value="von Willebrand factor, type A domain"/>
    <property type="match status" value="1"/>
</dbReference>
<evidence type="ECO:0000256" key="2">
    <source>
        <dbReference type="ARBA" id="ARBA00022737"/>
    </source>
</evidence>
<gene>
    <name evidence="7" type="ORF">CHYS00102_LOCUS2572</name>
</gene>
<dbReference type="SMART" id="SM00726">
    <property type="entry name" value="UIM"/>
    <property type="match status" value="3"/>
</dbReference>
<feature type="compositionally biased region" description="Basic and acidic residues" evidence="5">
    <location>
        <begin position="202"/>
        <end position="211"/>
    </location>
</feature>
<dbReference type="InterPro" id="IPR002035">
    <property type="entry name" value="VWF_A"/>
</dbReference>
<sequence>MSSPGTGGANLLVSPTDDMGKLLSALHQIPITGEADVASSVQVAHLALKHRRNKNGGQRVIVFVGSPVLTEDRVLTRAGRMLKKNNVAVDVILMGETEDNENKMKLLVDAANSGDNSHLVTIPTGVLPSDILVGSPIVHGGNAPPASAAGGDGAAAPGESGGGGYDFGVDPNMDPELAMALRVSMEEERARQERASAAARESAAEESKEGGGETMESVPVQVVGTVADDEEDMLLQQALAMSMNESAATGSDGAKEDSTATAGGGLADEEMEMQRALQMSMGAGVEGTEGSSSSGGQFRDPQFVNQLLGSVPGVDPNDPVIRNAMGEQKEDNDAEMKDSDDSKKEG</sequence>
<organism evidence="7">
    <name type="scientific">Corethron hystrix</name>
    <dbReference type="NCBI Taxonomy" id="216773"/>
    <lineage>
        <taxon>Eukaryota</taxon>
        <taxon>Sar</taxon>
        <taxon>Stramenopiles</taxon>
        <taxon>Ochrophyta</taxon>
        <taxon>Bacillariophyta</taxon>
        <taxon>Coscinodiscophyceae</taxon>
        <taxon>Corethrophycidae</taxon>
        <taxon>Corethrales</taxon>
        <taxon>Corethraceae</taxon>
        <taxon>Corethron</taxon>
    </lineage>
</organism>
<keyword evidence="3" id="KW-0647">Proteasome</keyword>
<dbReference type="GO" id="GO:0031593">
    <property type="term" value="F:polyubiquitin modification-dependent protein binding"/>
    <property type="evidence" value="ECO:0007669"/>
    <property type="project" value="TreeGrafter"/>
</dbReference>
<feature type="region of interest" description="Disordered" evidence="5">
    <location>
        <begin position="281"/>
        <end position="346"/>
    </location>
</feature>
<protein>
    <recommendedName>
        <fullName evidence="4">26S proteasome regulatory subunit RPN10</fullName>
    </recommendedName>
</protein>
<evidence type="ECO:0000256" key="1">
    <source>
        <dbReference type="ARBA" id="ARBA00005574"/>
    </source>
</evidence>
<dbReference type="GO" id="GO:0043161">
    <property type="term" value="P:proteasome-mediated ubiquitin-dependent protein catabolic process"/>
    <property type="evidence" value="ECO:0007669"/>
    <property type="project" value="TreeGrafter"/>
</dbReference>
<feature type="compositionally biased region" description="Basic and acidic residues" evidence="5">
    <location>
        <begin position="185"/>
        <end position="194"/>
    </location>
</feature>
<feature type="domain" description="VWFA" evidence="6">
    <location>
        <begin position="7"/>
        <end position="65"/>
    </location>
</feature>
<dbReference type="CDD" id="cd22297">
    <property type="entry name" value="PSMD4_RAZUL"/>
    <property type="match status" value="1"/>
</dbReference>
<evidence type="ECO:0000256" key="3">
    <source>
        <dbReference type="ARBA" id="ARBA00022942"/>
    </source>
</evidence>
<feature type="region of interest" description="Disordered" evidence="5">
    <location>
        <begin position="185"/>
        <end position="218"/>
    </location>
</feature>
<dbReference type="GO" id="GO:0005829">
    <property type="term" value="C:cytosol"/>
    <property type="evidence" value="ECO:0007669"/>
    <property type="project" value="TreeGrafter"/>
</dbReference>
<reference evidence="7" key="1">
    <citation type="submission" date="2021-01" db="EMBL/GenBank/DDBJ databases">
        <authorList>
            <person name="Corre E."/>
            <person name="Pelletier E."/>
            <person name="Niang G."/>
            <person name="Scheremetjew M."/>
            <person name="Finn R."/>
            <person name="Kale V."/>
            <person name="Holt S."/>
            <person name="Cochrane G."/>
            <person name="Meng A."/>
            <person name="Brown T."/>
            <person name="Cohen L."/>
        </authorList>
    </citation>
    <scope>NUCLEOTIDE SEQUENCE</scope>
    <source>
        <strain evidence="7">308</strain>
    </source>
</reference>
<feature type="compositionally biased region" description="Basic and acidic residues" evidence="5">
    <location>
        <begin position="327"/>
        <end position="346"/>
    </location>
</feature>
<evidence type="ECO:0000256" key="5">
    <source>
        <dbReference type="SAM" id="MobiDB-lite"/>
    </source>
</evidence>
<evidence type="ECO:0000259" key="6">
    <source>
        <dbReference type="Pfam" id="PF13519"/>
    </source>
</evidence>
<dbReference type="InterPro" id="IPR036465">
    <property type="entry name" value="vWFA_dom_sf"/>
</dbReference>